<proteinExistence type="predicted"/>
<dbReference type="Proteomes" id="UP000326780">
    <property type="component" value="Chromosome"/>
</dbReference>
<protein>
    <submittedName>
        <fullName evidence="2">Uncharacterized protein</fullName>
    </submittedName>
</protein>
<dbReference type="EMBL" id="CP045644">
    <property type="protein sequence ID" value="QFZ84555.1"/>
    <property type="molecule type" value="Genomic_DNA"/>
</dbReference>
<organism evidence="2 3">
    <name type="scientific">Variovorax paradoxus</name>
    <dbReference type="NCBI Taxonomy" id="34073"/>
    <lineage>
        <taxon>Bacteria</taxon>
        <taxon>Pseudomonadati</taxon>
        <taxon>Pseudomonadota</taxon>
        <taxon>Betaproteobacteria</taxon>
        <taxon>Burkholderiales</taxon>
        <taxon>Comamonadaceae</taxon>
        <taxon>Variovorax</taxon>
    </lineage>
</organism>
<gene>
    <name evidence="2" type="ORF">GFK26_18170</name>
</gene>
<evidence type="ECO:0000313" key="3">
    <source>
        <dbReference type="Proteomes" id="UP000326780"/>
    </source>
</evidence>
<reference evidence="2 3" key="1">
    <citation type="submission" date="2019-10" db="EMBL/GenBank/DDBJ databases">
        <title>Complete genome sequence of Variovorax paradoxus 5C-2.</title>
        <authorList>
            <person name="Gogoleva N.E."/>
            <person name="Balkin A.S."/>
        </authorList>
    </citation>
    <scope>NUCLEOTIDE SEQUENCE [LARGE SCALE GENOMIC DNA]</scope>
    <source>
        <strain evidence="2 3">5C-2</strain>
    </source>
</reference>
<feature type="region of interest" description="Disordered" evidence="1">
    <location>
        <begin position="77"/>
        <end position="98"/>
    </location>
</feature>
<dbReference type="RefSeq" id="WP_153283174.1">
    <property type="nucleotide sequence ID" value="NZ_CP045644.1"/>
</dbReference>
<evidence type="ECO:0000313" key="2">
    <source>
        <dbReference type="EMBL" id="QFZ84555.1"/>
    </source>
</evidence>
<name>A0A5Q0M7S0_VARPD</name>
<dbReference type="AlphaFoldDB" id="A0A5Q0M7S0"/>
<accession>A0A5Q0M7S0</accession>
<sequence>MSLDIRPGVSTQLGRPLKVTMVGRRCGKSIAALIGQPLLAFHQWKAAFRQLDAPRVRPTAEYHSLYGQYCNRHRLANPPGAVHSLPSTVDPSKHEGTE</sequence>
<evidence type="ECO:0000256" key="1">
    <source>
        <dbReference type="SAM" id="MobiDB-lite"/>
    </source>
</evidence>